<dbReference type="InterPro" id="IPR006915">
    <property type="entry name" value="DUF637_hemagglutn_put"/>
</dbReference>
<name>A0A193SR77_9PSED</name>
<protein>
    <submittedName>
        <fullName evidence="2">Filamentous hemagglutinin, intein-containing</fullName>
    </submittedName>
</protein>
<evidence type="ECO:0000313" key="2">
    <source>
        <dbReference type="EMBL" id="SOS19826.1"/>
    </source>
</evidence>
<dbReference type="Proteomes" id="UP000239025">
    <property type="component" value="Chromosome 1"/>
</dbReference>
<dbReference type="Pfam" id="PF04830">
    <property type="entry name" value="DUF637"/>
    <property type="match status" value="1"/>
</dbReference>
<keyword evidence="3" id="KW-1185">Reference proteome</keyword>
<organism evidence="2 3">
    <name type="scientific">Pseudomonas cerasi</name>
    <dbReference type="NCBI Taxonomy" id="1583341"/>
    <lineage>
        <taxon>Bacteria</taxon>
        <taxon>Pseudomonadati</taxon>
        <taxon>Pseudomonadota</taxon>
        <taxon>Gammaproteobacteria</taxon>
        <taxon>Pseudomonadales</taxon>
        <taxon>Pseudomonadaceae</taxon>
        <taxon>Pseudomonas</taxon>
    </lineage>
</organism>
<sequence length="252" mass="25087">MIAGNDVSLIAGQNLDNVGTLRAANNLSAVAGNNLVNAGLIEAGNRLDLLAGNEPMAMGAVGASTGAAVTAGTMGANTAAFLSAGAGAVAAGAATNATVSVINNRGNLGAVVKDVTSADALKGYAISGVTAGLTAAYFNDFTGTHSDPNTGKIVGAKLSTWEGVGQFAGNQVLQNGTSTLLSNALGKGGSGSDALKTALFNTLAAASFNAVGDYTYGKFAEGMPPKSRNGGRTAVKGYRRRFQDWCVSCRCQ</sequence>
<reference evidence="3" key="1">
    <citation type="submission" date="2017-11" db="EMBL/GenBank/DDBJ databases">
        <authorList>
            <person name="Blom J."/>
        </authorList>
    </citation>
    <scope>NUCLEOTIDE SEQUENCE [LARGE SCALE GENOMIC DNA]</scope>
</reference>
<gene>
    <name evidence="2" type="ORF">PL963_02300</name>
</gene>
<proteinExistence type="predicted"/>
<evidence type="ECO:0000259" key="1">
    <source>
        <dbReference type="Pfam" id="PF04830"/>
    </source>
</evidence>
<dbReference type="AlphaFoldDB" id="A0A193SR77"/>
<evidence type="ECO:0000313" key="3">
    <source>
        <dbReference type="Proteomes" id="UP000239025"/>
    </source>
</evidence>
<accession>A0A193SR77</accession>
<dbReference type="EMBL" id="LT963395">
    <property type="protein sequence ID" value="SOS19826.1"/>
    <property type="molecule type" value="Genomic_DNA"/>
</dbReference>
<feature type="domain" description="DUF637" evidence="1">
    <location>
        <begin position="86"/>
        <end position="215"/>
    </location>
</feature>